<reference evidence="2" key="1">
    <citation type="submission" date="2017-03" db="EMBL/GenBank/DDBJ databases">
        <title>Phytopthora megakarya and P. palmivora, two closely related causual agents of cacao black pod achieved similar genome size and gene model numbers by different mechanisms.</title>
        <authorList>
            <person name="Ali S."/>
            <person name="Shao J."/>
            <person name="Larry D.J."/>
            <person name="Kronmiller B."/>
            <person name="Shen D."/>
            <person name="Strem M.D."/>
            <person name="Melnick R.L."/>
            <person name="Guiltinan M.J."/>
            <person name="Tyler B.M."/>
            <person name="Meinhardt L.W."/>
            <person name="Bailey B.A."/>
        </authorList>
    </citation>
    <scope>NUCLEOTIDE SEQUENCE [LARGE SCALE GENOMIC DNA]</scope>
    <source>
        <strain evidence="2">zdho120</strain>
    </source>
</reference>
<protein>
    <submittedName>
        <fullName evidence="1">RxLR effector protein</fullName>
    </submittedName>
</protein>
<dbReference type="AlphaFoldDB" id="A0A225VPB1"/>
<keyword evidence="2" id="KW-1185">Reference proteome</keyword>
<name>A0A225VPB1_9STRA</name>
<dbReference type="Proteomes" id="UP000198211">
    <property type="component" value="Unassembled WGS sequence"/>
</dbReference>
<dbReference type="OrthoDB" id="94951at2759"/>
<comment type="caution">
    <text evidence="1">The sequence shown here is derived from an EMBL/GenBank/DDBJ whole genome shotgun (WGS) entry which is preliminary data.</text>
</comment>
<evidence type="ECO:0000313" key="1">
    <source>
        <dbReference type="EMBL" id="OWZ07182.1"/>
    </source>
</evidence>
<organism evidence="1 2">
    <name type="scientific">Phytophthora megakarya</name>
    <dbReference type="NCBI Taxonomy" id="4795"/>
    <lineage>
        <taxon>Eukaryota</taxon>
        <taxon>Sar</taxon>
        <taxon>Stramenopiles</taxon>
        <taxon>Oomycota</taxon>
        <taxon>Peronosporomycetes</taxon>
        <taxon>Peronosporales</taxon>
        <taxon>Peronosporaceae</taxon>
        <taxon>Phytophthora</taxon>
    </lineage>
</organism>
<dbReference type="EMBL" id="NBNE01003639">
    <property type="protein sequence ID" value="OWZ07182.1"/>
    <property type="molecule type" value="Genomic_DNA"/>
</dbReference>
<gene>
    <name evidence="1" type="ORF">PHMEG_00020457</name>
</gene>
<sequence>MKFWLYRRTTPEEVSMKLKVTRKTDKTDMNYRYYARYYFRYYVKYPSKIPKDLPKKGVDNIMKARMYDWINKNRSPAQVFNELGFTGTFESARGKPYYEYFERYFKKWRDLQIRLSKPPPKLQINLEKTSHEVMMTRLENWLRSTYTPAQVFKELGFTGSFASARGKPNYEYFELYSKMWSALQTRLSRPPPKLQKTTHEAMMERLEKWLRSTYTPAQVFKELGFTGTFASARGKPNYEYFELYSKMWRVLQSRLSQDI</sequence>
<accession>A0A225VPB1</accession>
<proteinExistence type="predicted"/>
<evidence type="ECO:0000313" key="2">
    <source>
        <dbReference type="Proteomes" id="UP000198211"/>
    </source>
</evidence>